<dbReference type="InterPro" id="IPR006694">
    <property type="entry name" value="Fatty_acid_hydroxylase"/>
</dbReference>
<evidence type="ECO:0000256" key="1">
    <source>
        <dbReference type="SAM" id="Phobius"/>
    </source>
</evidence>
<sequence length="131" mass="15409">MLYLIAPILSYDIWFYISHVLLHAYAYEYHSLHHSSDADTLIWSDTYKAHIVEDIFQGVGLFFPYAFYQYTVLDTLIILAFLNARGMLRHDHRTTWLIGNHHILHHKHYNCNFGEAWIDCACGSLYVEDQG</sequence>
<feature type="domain" description="Fatty acid hydroxylase" evidence="2">
    <location>
        <begin position="7"/>
        <end position="123"/>
    </location>
</feature>
<dbReference type="GO" id="GO:0008610">
    <property type="term" value="P:lipid biosynthetic process"/>
    <property type="evidence" value="ECO:0007669"/>
    <property type="project" value="InterPro"/>
</dbReference>
<dbReference type="AlphaFoldDB" id="A0A6C0L5R4"/>
<reference evidence="3" key="1">
    <citation type="journal article" date="2020" name="Nature">
        <title>Giant virus diversity and host interactions through global metagenomics.</title>
        <authorList>
            <person name="Schulz F."/>
            <person name="Roux S."/>
            <person name="Paez-Espino D."/>
            <person name="Jungbluth S."/>
            <person name="Walsh D.A."/>
            <person name="Denef V.J."/>
            <person name="McMahon K.D."/>
            <person name="Konstantinidis K.T."/>
            <person name="Eloe-Fadrosh E.A."/>
            <person name="Kyrpides N.C."/>
            <person name="Woyke T."/>
        </authorList>
    </citation>
    <scope>NUCLEOTIDE SEQUENCE</scope>
    <source>
        <strain evidence="3">GVMAG-M-3300027759-16</strain>
    </source>
</reference>
<name>A0A6C0L5R4_9ZZZZ</name>
<protein>
    <recommendedName>
        <fullName evidence="2">Fatty acid hydroxylase domain-containing protein</fullName>
    </recommendedName>
</protein>
<proteinExistence type="predicted"/>
<dbReference type="Pfam" id="PF04116">
    <property type="entry name" value="FA_hydroxylase"/>
    <property type="match status" value="1"/>
</dbReference>
<keyword evidence="1" id="KW-0812">Transmembrane</keyword>
<accession>A0A6C0L5R4</accession>
<dbReference type="GO" id="GO:0005506">
    <property type="term" value="F:iron ion binding"/>
    <property type="evidence" value="ECO:0007669"/>
    <property type="project" value="InterPro"/>
</dbReference>
<evidence type="ECO:0000313" key="3">
    <source>
        <dbReference type="EMBL" id="QHU26289.1"/>
    </source>
</evidence>
<evidence type="ECO:0000259" key="2">
    <source>
        <dbReference type="Pfam" id="PF04116"/>
    </source>
</evidence>
<dbReference type="EMBL" id="MN740438">
    <property type="protein sequence ID" value="QHU26289.1"/>
    <property type="molecule type" value="Genomic_DNA"/>
</dbReference>
<feature type="transmembrane region" description="Helical" evidence="1">
    <location>
        <begin position="67"/>
        <end position="84"/>
    </location>
</feature>
<dbReference type="GO" id="GO:0016491">
    <property type="term" value="F:oxidoreductase activity"/>
    <property type="evidence" value="ECO:0007669"/>
    <property type="project" value="InterPro"/>
</dbReference>
<keyword evidence="1" id="KW-0472">Membrane</keyword>
<organism evidence="3">
    <name type="scientific">viral metagenome</name>
    <dbReference type="NCBI Taxonomy" id="1070528"/>
    <lineage>
        <taxon>unclassified sequences</taxon>
        <taxon>metagenomes</taxon>
        <taxon>organismal metagenomes</taxon>
    </lineage>
</organism>
<keyword evidence="1" id="KW-1133">Transmembrane helix</keyword>